<name>A0ABQ2UNR9_9ACTN</name>
<sequence>MTAWVDVSDEVPPEGGMLLPPLEARGFADLPKTVSGEIRRTALRAGRAQGHGGAAYRKENQR</sequence>
<dbReference type="EMBL" id="BMRP01000002">
    <property type="protein sequence ID" value="GGU46166.1"/>
    <property type="molecule type" value="Genomic_DNA"/>
</dbReference>
<evidence type="ECO:0000313" key="2">
    <source>
        <dbReference type="Proteomes" id="UP000654471"/>
    </source>
</evidence>
<dbReference type="Proteomes" id="UP000654471">
    <property type="component" value="Unassembled WGS sequence"/>
</dbReference>
<evidence type="ECO:0000313" key="1">
    <source>
        <dbReference type="EMBL" id="GGU46166.1"/>
    </source>
</evidence>
<reference evidence="2" key="1">
    <citation type="journal article" date="2019" name="Int. J. Syst. Evol. Microbiol.">
        <title>The Global Catalogue of Microorganisms (GCM) 10K type strain sequencing project: providing services to taxonomists for standard genome sequencing and annotation.</title>
        <authorList>
            <consortium name="The Broad Institute Genomics Platform"/>
            <consortium name="The Broad Institute Genome Sequencing Center for Infectious Disease"/>
            <person name="Wu L."/>
            <person name="Ma J."/>
        </authorList>
    </citation>
    <scope>NUCLEOTIDE SEQUENCE [LARGE SCALE GENOMIC DNA]</scope>
    <source>
        <strain evidence="2">JCM 3399</strain>
    </source>
</reference>
<protein>
    <submittedName>
        <fullName evidence="1">Uncharacterized protein</fullName>
    </submittedName>
</protein>
<comment type="caution">
    <text evidence="1">The sequence shown here is derived from an EMBL/GenBank/DDBJ whole genome shotgun (WGS) entry which is preliminary data.</text>
</comment>
<keyword evidence="2" id="KW-1185">Reference proteome</keyword>
<gene>
    <name evidence="1" type="ORF">GCM10010211_07080</name>
</gene>
<dbReference type="RefSeq" id="WP_189296276.1">
    <property type="nucleotide sequence ID" value="NZ_BMRP01000002.1"/>
</dbReference>
<accession>A0ABQ2UNR9</accession>
<organism evidence="1 2">
    <name type="scientific">Streptomyces albospinus</name>
    <dbReference type="NCBI Taxonomy" id="285515"/>
    <lineage>
        <taxon>Bacteria</taxon>
        <taxon>Bacillati</taxon>
        <taxon>Actinomycetota</taxon>
        <taxon>Actinomycetes</taxon>
        <taxon>Kitasatosporales</taxon>
        <taxon>Streptomycetaceae</taxon>
        <taxon>Streptomyces</taxon>
    </lineage>
</organism>
<proteinExistence type="predicted"/>